<comment type="caution">
    <text evidence="1">The sequence shown here is derived from an EMBL/GenBank/DDBJ whole genome shotgun (WGS) entry which is preliminary data.</text>
</comment>
<dbReference type="EMBL" id="VUJV01000003">
    <property type="protein sequence ID" value="KAA1419173.1"/>
    <property type="molecule type" value="Genomic_DNA"/>
</dbReference>
<evidence type="ECO:0000313" key="2">
    <source>
        <dbReference type="Proteomes" id="UP000325003"/>
    </source>
</evidence>
<dbReference type="RefSeq" id="WP_149728508.1">
    <property type="nucleotide sequence ID" value="NZ_VUJV01000003.1"/>
</dbReference>
<gene>
    <name evidence="1" type="ORF">F0U44_12030</name>
</gene>
<reference evidence="1 2" key="1">
    <citation type="submission" date="2019-09" db="EMBL/GenBank/DDBJ databases">
        <title>Nocardioides panacisoli sp. nov., isolated from the soil of a ginseng field.</title>
        <authorList>
            <person name="Cho C."/>
        </authorList>
    </citation>
    <scope>NUCLEOTIDE SEQUENCE [LARGE SCALE GENOMIC DNA]</scope>
    <source>
        <strain evidence="1 2">BN130099</strain>
    </source>
</reference>
<accession>A0A5B1LEP0</accession>
<organism evidence="1 2">
    <name type="scientific">Nocardioides humilatus</name>
    <dbReference type="NCBI Taxonomy" id="2607660"/>
    <lineage>
        <taxon>Bacteria</taxon>
        <taxon>Bacillati</taxon>
        <taxon>Actinomycetota</taxon>
        <taxon>Actinomycetes</taxon>
        <taxon>Propionibacteriales</taxon>
        <taxon>Nocardioidaceae</taxon>
        <taxon>Nocardioides</taxon>
    </lineage>
</organism>
<dbReference type="Proteomes" id="UP000325003">
    <property type="component" value="Unassembled WGS sequence"/>
</dbReference>
<sequence>MSVLGITYDAGALIAAERGDLRFGAIHADALRRGVPPTVPAGVLAQVWRGGPQPNLSRVLSGCRVEALTEERARAIGRLAAVSGHDDAVDLSVVEGAARRTDIIVTSDPGDLERIAASLGAAVRLVVV</sequence>
<keyword evidence="2" id="KW-1185">Reference proteome</keyword>
<evidence type="ECO:0000313" key="1">
    <source>
        <dbReference type="EMBL" id="KAA1419173.1"/>
    </source>
</evidence>
<reference evidence="1 2" key="2">
    <citation type="submission" date="2019-09" db="EMBL/GenBank/DDBJ databases">
        <authorList>
            <person name="Jin C."/>
        </authorList>
    </citation>
    <scope>NUCLEOTIDE SEQUENCE [LARGE SCALE GENOMIC DNA]</scope>
    <source>
        <strain evidence="1 2">BN130099</strain>
    </source>
</reference>
<dbReference type="AlphaFoldDB" id="A0A5B1LEP0"/>
<protein>
    <submittedName>
        <fullName evidence="1">Twitching motility protein PilT</fullName>
    </submittedName>
</protein>
<proteinExistence type="predicted"/>
<name>A0A5B1LEP0_9ACTN</name>